<dbReference type="Pfam" id="PF00662">
    <property type="entry name" value="Proton_antipo_N"/>
    <property type="match status" value="1"/>
</dbReference>
<dbReference type="PANTHER" id="PTHR42829">
    <property type="entry name" value="NADH-UBIQUINONE OXIDOREDUCTASE CHAIN 5"/>
    <property type="match status" value="1"/>
</dbReference>
<evidence type="ECO:0000256" key="1">
    <source>
        <dbReference type="ARBA" id="ARBA00004127"/>
    </source>
</evidence>
<keyword evidence="4 7" id="KW-0812">Transmembrane</keyword>
<dbReference type="PANTHER" id="PTHR42829:SF1">
    <property type="entry name" value="INORGANIC CARBON TRANSPORTER SUBUNIT DABB-RELATED"/>
    <property type="match status" value="1"/>
</dbReference>
<keyword evidence="3 7" id="KW-1003">Cell membrane</keyword>
<evidence type="ECO:0000259" key="10">
    <source>
        <dbReference type="Pfam" id="PF00662"/>
    </source>
</evidence>
<accession>A0ABX5NPW5</accession>
<evidence type="ECO:0000256" key="5">
    <source>
        <dbReference type="ARBA" id="ARBA00022989"/>
    </source>
</evidence>
<feature type="domain" description="NADH:quinone oxidoreductase/Mrp antiporter transmembrane" evidence="9">
    <location>
        <begin position="157"/>
        <end position="375"/>
    </location>
</feature>
<feature type="transmembrane region" description="Helical" evidence="7">
    <location>
        <begin position="340"/>
        <end position="361"/>
    </location>
</feature>
<feature type="transmembrane region" description="Helical" evidence="7">
    <location>
        <begin position="392"/>
        <end position="413"/>
    </location>
</feature>
<evidence type="ECO:0000256" key="8">
    <source>
        <dbReference type="RuleBase" id="RU000320"/>
    </source>
</evidence>
<dbReference type="InterPro" id="IPR003945">
    <property type="entry name" value="NU5C-like"/>
</dbReference>
<evidence type="ECO:0000256" key="3">
    <source>
        <dbReference type="ARBA" id="ARBA00022475"/>
    </source>
</evidence>
<keyword evidence="6 7" id="KW-0472">Membrane</keyword>
<proteinExistence type="inferred from homology"/>
<feature type="transmembrane region" description="Helical" evidence="7">
    <location>
        <begin position="296"/>
        <end position="319"/>
    </location>
</feature>
<name>A0ABX5NPW5_9HYPH</name>
<keyword evidence="12" id="KW-1185">Reference proteome</keyword>
<feature type="transmembrane region" description="Helical" evidence="7">
    <location>
        <begin position="202"/>
        <end position="225"/>
    </location>
</feature>
<feature type="transmembrane region" description="Helical" evidence="7">
    <location>
        <begin position="231"/>
        <end position="249"/>
    </location>
</feature>
<evidence type="ECO:0000313" key="12">
    <source>
        <dbReference type="Proteomes" id="UP000247536"/>
    </source>
</evidence>
<evidence type="ECO:0000256" key="4">
    <source>
        <dbReference type="ARBA" id="ARBA00022692"/>
    </source>
</evidence>
<organism evidence="11 12">
    <name type="scientific">Rhizobium wuzhouense</name>
    <dbReference type="NCBI Taxonomy" id="1986026"/>
    <lineage>
        <taxon>Bacteria</taxon>
        <taxon>Pseudomonadati</taxon>
        <taxon>Pseudomonadota</taxon>
        <taxon>Alphaproteobacteria</taxon>
        <taxon>Hyphomicrobiales</taxon>
        <taxon>Rhizobiaceae</taxon>
        <taxon>Rhizobium/Agrobacterium group</taxon>
        <taxon>Rhizobium</taxon>
    </lineage>
</organism>
<reference evidence="11 12" key="1">
    <citation type="submission" date="2018-06" db="EMBL/GenBank/DDBJ databases">
        <title>Rhizobium wuzhouense sp. nov., isolated from roots of Oryza officinalis.</title>
        <authorList>
            <person name="Yuan T."/>
        </authorList>
    </citation>
    <scope>NUCLEOTIDE SEQUENCE [LARGE SCALE GENOMIC DNA]</scope>
    <source>
        <strain evidence="11 12">W44</strain>
    </source>
</reference>
<feature type="transmembrane region" description="Helical" evidence="7">
    <location>
        <begin position="486"/>
        <end position="508"/>
    </location>
</feature>
<evidence type="ECO:0000256" key="6">
    <source>
        <dbReference type="ARBA" id="ARBA00023136"/>
    </source>
</evidence>
<comment type="function">
    <text evidence="7">Part of an energy-coupled inorganic carbon pump.</text>
</comment>
<dbReference type="PRINTS" id="PR01434">
    <property type="entry name" value="NADHDHGNASE5"/>
</dbReference>
<feature type="transmembrane region" description="Helical" evidence="7">
    <location>
        <begin position="270"/>
        <end position="290"/>
    </location>
</feature>
<evidence type="ECO:0000313" key="11">
    <source>
        <dbReference type="EMBL" id="PYB72541.1"/>
    </source>
</evidence>
<comment type="similarity">
    <text evidence="7">Belongs to the inorganic carbon transporter (TC 9.A.2) DabB family.</text>
</comment>
<evidence type="ECO:0000256" key="7">
    <source>
        <dbReference type="HAMAP-Rule" id="MF_00862"/>
    </source>
</evidence>
<feature type="transmembrane region" description="Helical" evidence="7">
    <location>
        <begin position="63"/>
        <end position="86"/>
    </location>
</feature>
<dbReference type="HAMAP" id="MF_00862">
    <property type="entry name" value="DabB"/>
    <property type="match status" value="1"/>
</dbReference>
<evidence type="ECO:0000256" key="2">
    <source>
        <dbReference type="ARBA" id="ARBA00022448"/>
    </source>
</evidence>
<keyword evidence="5 7" id="KW-1133">Transmembrane helix</keyword>
<keyword evidence="2 7" id="KW-0813">Transport</keyword>
<feature type="transmembrane region" description="Helical" evidence="7">
    <location>
        <begin position="29"/>
        <end position="51"/>
    </location>
</feature>
<feature type="transmembrane region" description="Helical" evidence="7">
    <location>
        <begin position="420"/>
        <end position="440"/>
    </location>
</feature>
<dbReference type="Proteomes" id="UP000247536">
    <property type="component" value="Unassembled WGS sequence"/>
</dbReference>
<feature type="transmembrane region" description="Helical" evidence="7">
    <location>
        <begin position="138"/>
        <end position="157"/>
    </location>
</feature>
<protein>
    <recommendedName>
        <fullName evidence="7">Probable inorganic carbon transporter subunit DabB</fullName>
    </recommendedName>
</protein>
<feature type="domain" description="NADH-Ubiquinone oxidoreductase (complex I) chain 5 N-terminal" evidence="10">
    <location>
        <begin position="97"/>
        <end position="139"/>
    </location>
</feature>
<gene>
    <name evidence="7" type="primary">dabB</name>
    <name evidence="11" type="ORF">DMY87_15585</name>
</gene>
<comment type="subunit">
    <text evidence="7">Forms a complex with DabA.</text>
</comment>
<comment type="subcellular location">
    <subcellularLocation>
        <location evidence="7">Cell membrane</location>
        <topology evidence="7">Multi-pass membrane protein</topology>
    </subcellularLocation>
    <subcellularLocation>
        <location evidence="1">Endomembrane system</location>
        <topology evidence="1">Multi-pass membrane protein</topology>
    </subcellularLocation>
    <subcellularLocation>
        <location evidence="8">Membrane</location>
        <topology evidence="8">Multi-pass membrane protein</topology>
    </subcellularLocation>
</comment>
<dbReference type="InterPro" id="IPR046396">
    <property type="entry name" value="Transporter_DabB"/>
</dbReference>
<sequence>MNFYWASLAGNWSVKFPAGRSGPPDRRCLVIYALPLIAPLLLLIASAISFLSPGLRPRFALKVAQAAALGSIAVAVGSGVVLWQFGAGSSPAIGLAPFSFASRLDLVSLIMLGLVSFIGWVVLRYAGTFLDGEPRQGAFTGWMTATLAAVLLLVQSGTLAQLVTGWIATSLLLHQLLLFYPERIAAQRAARKKFIVSRTGDLALIGAAALLWLVFGTGDITSILAEAREGAVQPLTIAAAALLALAALLKSAQFPTHGWLTEVMETPTPVSALLHAGVVNAGGFLLIRFADVMLQAPGVLAVLVMIGGFTALFGSLVMLTQSAVKTSLAWSTVAQMGFMILQCGLALFPIALLHIVAHSLYKAHAFLASGSAIETVAAARRPGPVTIPNARAVGRAFLLALAIYAVIGVLFGFVDKPLQALALGAILIFGTAYLIAQGLADAAPWALTWRTSLYSVSAATAYFALQRGADKLLIGTLPAAPQPGPLEWTLMVLAVVTFGAVAVAQALFPLWAYHPAAAGLRVHLANGLYVNALFDRLLGGWRLKRPRTAIRPFSTPSTAHVQE</sequence>
<evidence type="ECO:0000259" key="9">
    <source>
        <dbReference type="Pfam" id="PF00361"/>
    </source>
</evidence>
<dbReference type="InterPro" id="IPR001750">
    <property type="entry name" value="ND/Mrp_TM"/>
</dbReference>
<dbReference type="InterPro" id="IPR001516">
    <property type="entry name" value="Proton_antipo_N"/>
</dbReference>
<feature type="transmembrane region" description="Helical" evidence="7">
    <location>
        <begin position="106"/>
        <end position="126"/>
    </location>
</feature>
<feature type="transmembrane region" description="Helical" evidence="7">
    <location>
        <begin position="163"/>
        <end position="181"/>
    </location>
</feature>
<comment type="caution">
    <text evidence="11">The sequence shown here is derived from an EMBL/GenBank/DDBJ whole genome shotgun (WGS) entry which is preliminary data.</text>
</comment>
<dbReference type="Pfam" id="PF00361">
    <property type="entry name" value="Proton_antipo_M"/>
    <property type="match status" value="1"/>
</dbReference>
<dbReference type="EMBL" id="QJRY01000005">
    <property type="protein sequence ID" value="PYB72541.1"/>
    <property type="molecule type" value="Genomic_DNA"/>
</dbReference>